<feature type="transmembrane region" description="Helical" evidence="1">
    <location>
        <begin position="12"/>
        <end position="31"/>
    </location>
</feature>
<dbReference type="PANTHER" id="PTHR13146:SF0">
    <property type="entry name" value="SOLUTE CARRIER FAMILY 35 MEMBER F6"/>
    <property type="match status" value="1"/>
</dbReference>
<organism evidence="2 3">
    <name type="scientific">Meloidogyne hapla</name>
    <name type="common">Root-knot nematode worm</name>
    <dbReference type="NCBI Taxonomy" id="6305"/>
    <lineage>
        <taxon>Eukaryota</taxon>
        <taxon>Metazoa</taxon>
        <taxon>Ecdysozoa</taxon>
        <taxon>Nematoda</taxon>
        <taxon>Chromadorea</taxon>
        <taxon>Rhabditida</taxon>
        <taxon>Tylenchina</taxon>
        <taxon>Tylenchomorpha</taxon>
        <taxon>Tylenchoidea</taxon>
        <taxon>Meloidogynidae</taxon>
        <taxon>Meloidogyninae</taxon>
        <taxon>Meloidogyne</taxon>
    </lineage>
</organism>
<sequence>MAQNEEGSDRLFLLFVAIFMVATGSLNTLSAKWVDQLAFDHPVFQTICSVIIFTGLLSTAFLRARLRGFKWLGMGLVALGLVVVGLSDIEFDTNPNDDLNAIITGNLLIVMAQIVVAIQMVSEQKFVLEYDVPPLLAVGLEGFFGMIILSFLSLPMYFIHVPATFSKNPGHRLEDIFYAFKQINENPLVLLALFFVIISIAFFNFAGVTVTKHLSATTRMVLDSVRTFVIWGFSIPLFGEKFIAVQLIGFALLTFGMFIYNDLLFGPWFV</sequence>
<dbReference type="Proteomes" id="UP000095281">
    <property type="component" value="Unplaced"/>
</dbReference>
<feature type="transmembrane region" description="Helical" evidence="1">
    <location>
        <begin position="188"/>
        <end position="210"/>
    </location>
</feature>
<keyword evidence="1" id="KW-0472">Membrane</keyword>
<dbReference type="PANTHER" id="PTHR13146">
    <property type="match status" value="1"/>
</dbReference>
<feature type="transmembrane region" description="Helical" evidence="1">
    <location>
        <begin position="134"/>
        <end position="159"/>
    </location>
</feature>
<reference evidence="3" key="1">
    <citation type="submission" date="2016-11" db="UniProtKB">
        <authorList>
            <consortium name="WormBaseParasite"/>
        </authorList>
    </citation>
    <scope>IDENTIFICATION</scope>
</reference>
<dbReference type="WBParaSite" id="MhA1_Contig827.frz3.gene9">
    <property type="protein sequence ID" value="MhA1_Contig827.frz3.gene9"/>
    <property type="gene ID" value="MhA1_Contig827.frz3.gene9"/>
</dbReference>
<keyword evidence="2" id="KW-1185">Reference proteome</keyword>
<feature type="transmembrane region" description="Helical" evidence="1">
    <location>
        <begin position="43"/>
        <end position="62"/>
    </location>
</feature>
<protein>
    <submittedName>
        <fullName evidence="3">TPT domain-containing protein</fullName>
    </submittedName>
</protein>
<feature type="transmembrane region" description="Helical" evidence="1">
    <location>
        <begin position="99"/>
        <end position="122"/>
    </location>
</feature>
<name>A0A1I8C0V6_MELHA</name>
<proteinExistence type="predicted"/>
<accession>A0A1I8C0V6</accession>
<dbReference type="OMA" id="MSICIDM"/>
<dbReference type="AlphaFoldDB" id="A0A1I8C0V6"/>
<keyword evidence="1" id="KW-1133">Transmembrane helix</keyword>
<dbReference type="GO" id="GO:0016020">
    <property type="term" value="C:membrane"/>
    <property type="evidence" value="ECO:0007669"/>
    <property type="project" value="TreeGrafter"/>
</dbReference>
<keyword evidence="1" id="KW-0812">Transmembrane</keyword>
<feature type="transmembrane region" description="Helical" evidence="1">
    <location>
        <begin position="69"/>
        <end position="87"/>
    </location>
</feature>
<evidence type="ECO:0000256" key="1">
    <source>
        <dbReference type="SAM" id="Phobius"/>
    </source>
</evidence>
<evidence type="ECO:0000313" key="2">
    <source>
        <dbReference type="Proteomes" id="UP000095281"/>
    </source>
</evidence>
<evidence type="ECO:0000313" key="3">
    <source>
        <dbReference type="WBParaSite" id="MhA1_Contig827.frz3.gene9"/>
    </source>
</evidence>
<feature type="transmembrane region" description="Helical" evidence="1">
    <location>
        <begin position="242"/>
        <end position="260"/>
    </location>
</feature>